<accession>A0AAW6U4M9</accession>
<dbReference type="AlphaFoldDB" id="A0AAW6U4M9"/>
<proteinExistence type="predicted"/>
<dbReference type="Gene3D" id="2.60.120.260">
    <property type="entry name" value="Galactose-binding domain-like"/>
    <property type="match status" value="1"/>
</dbReference>
<dbReference type="Proteomes" id="UP001431776">
    <property type="component" value="Unassembled WGS sequence"/>
</dbReference>
<dbReference type="InterPro" id="IPR013320">
    <property type="entry name" value="ConA-like_dom_sf"/>
</dbReference>
<keyword evidence="2" id="KW-1185">Reference proteome</keyword>
<sequence>MVHTALEFDGVDDHVEVAHDETLAVNGEVTIAVSATSYAPGPLHLDTTYCWRINAVQETESWEGAVRSFRTQDYLVVEDFESYIDDGDSGQAIFDTWFDGWINGTGSTVGHLQSPFAERTIVRSGRQSMPLFYDNTTAAVSEADFGLSRDWTANGVRSLSVYFCGAAGNTGRLYVKINDAKVAYDGDATDIARLTWQPWNIDLSGIGGVNNVRSLTIGIEGAGATGIVYIDDIRRYPHDPEFIVPAEPDTANLVGHWKLDDGSGTVAVDSSDKGHNGTLTGGSTWVTGAVGGALQFAAGRYVDCGAAAEEALRWQRPIRIDGPTGEMVQSP</sequence>
<protein>
    <recommendedName>
        <fullName evidence="3">Minor tail protein</fullName>
    </recommendedName>
</protein>
<dbReference type="SUPFAM" id="SSF49899">
    <property type="entry name" value="Concanavalin A-like lectins/glucanases"/>
    <property type="match status" value="1"/>
</dbReference>
<organism evidence="1 2">
    <name type="scientific">Anaerobaca lacustris</name>
    <dbReference type="NCBI Taxonomy" id="3044600"/>
    <lineage>
        <taxon>Bacteria</taxon>
        <taxon>Pseudomonadati</taxon>
        <taxon>Planctomycetota</taxon>
        <taxon>Phycisphaerae</taxon>
        <taxon>Sedimentisphaerales</taxon>
        <taxon>Anaerobacaceae</taxon>
        <taxon>Anaerobaca</taxon>
    </lineage>
</organism>
<comment type="caution">
    <text evidence="1">The sequence shown here is derived from an EMBL/GenBank/DDBJ whole genome shotgun (WGS) entry which is preliminary data.</text>
</comment>
<evidence type="ECO:0000313" key="2">
    <source>
        <dbReference type="Proteomes" id="UP001431776"/>
    </source>
</evidence>
<dbReference type="Gene3D" id="2.60.120.200">
    <property type="match status" value="1"/>
</dbReference>
<dbReference type="RefSeq" id="WP_349246297.1">
    <property type="nucleotide sequence ID" value="NZ_JASCXX010000025.1"/>
</dbReference>
<gene>
    <name evidence="1" type="ORF">QJ522_17645</name>
</gene>
<evidence type="ECO:0000313" key="1">
    <source>
        <dbReference type="EMBL" id="MDI6450888.1"/>
    </source>
</evidence>
<reference evidence="1" key="1">
    <citation type="submission" date="2023-05" db="EMBL/GenBank/DDBJ databases">
        <title>Anaerotaeda fermentans gen. nov., sp. nov., a novel anaerobic planctomycete of the new family within the order Sedimentisphaerales isolated from Taman Peninsula, Russia.</title>
        <authorList>
            <person name="Khomyakova M.A."/>
            <person name="Merkel A.Y."/>
            <person name="Slobodkin A.I."/>
        </authorList>
    </citation>
    <scope>NUCLEOTIDE SEQUENCE</scope>
    <source>
        <strain evidence="1">M17dextr</strain>
    </source>
</reference>
<dbReference type="EMBL" id="JASCXX010000025">
    <property type="protein sequence ID" value="MDI6450888.1"/>
    <property type="molecule type" value="Genomic_DNA"/>
</dbReference>
<name>A0AAW6U4M9_9BACT</name>
<evidence type="ECO:0008006" key="3">
    <source>
        <dbReference type="Google" id="ProtNLM"/>
    </source>
</evidence>